<feature type="transmembrane region" description="Helical" evidence="8">
    <location>
        <begin position="144"/>
        <end position="167"/>
    </location>
</feature>
<evidence type="ECO:0000256" key="6">
    <source>
        <dbReference type="ARBA" id="ARBA00022989"/>
    </source>
</evidence>
<dbReference type="GO" id="GO:0005385">
    <property type="term" value="F:zinc ion transmembrane transporter activity"/>
    <property type="evidence" value="ECO:0007669"/>
    <property type="project" value="TreeGrafter"/>
</dbReference>
<evidence type="ECO:0000256" key="4">
    <source>
        <dbReference type="ARBA" id="ARBA00022692"/>
    </source>
</evidence>
<reference evidence="9 10" key="2">
    <citation type="submission" date="2016-08" db="EMBL/GenBank/DDBJ databases">
        <title>Orenia metallireducens sp. nov. strain Z6, a Novel Metal-reducing Firmicute from the Deep Subsurface.</title>
        <authorList>
            <person name="Maxim B.I."/>
            <person name="Kenneth K."/>
            <person name="Flynn T.M."/>
            <person name="Oloughlin E.J."/>
            <person name="Locke R.A."/>
            <person name="Weber J.R."/>
            <person name="Egan S.M."/>
            <person name="Mackie R.I."/>
            <person name="Cann I.K."/>
        </authorList>
    </citation>
    <scope>NUCLEOTIDE SEQUENCE [LARGE SCALE GENOMIC DNA]</scope>
    <source>
        <strain evidence="9 10">Z6</strain>
    </source>
</reference>
<feature type="transmembrane region" description="Helical" evidence="8">
    <location>
        <begin position="207"/>
        <end position="224"/>
    </location>
</feature>
<feature type="transmembrane region" description="Helical" evidence="8">
    <location>
        <begin position="174"/>
        <end position="195"/>
    </location>
</feature>
<keyword evidence="7 8" id="KW-0472">Membrane</keyword>
<comment type="similarity">
    <text evidence="2">Belongs to the ZIP transporter (TC 2.A.5) family.</text>
</comment>
<keyword evidence="4 8" id="KW-0812">Transmembrane</keyword>
<comment type="subcellular location">
    <subcellularLocation>
        <location evidence="1">Cell membrane</location>
        <topology evidence="1">Multi-pass membrane protein</topology>
    </subcellularLocation>
</comment>
<evidence type="ECO:0000256" key="2">
    <source>
        <dbReference type="ARBA" id="ARBA00006939"/>
    </source>
</evidence>
<feature type="transmembrane region" description="Helical" evidence="8">
    <location>
        <begin position="21"/>
        <end position="39"/>
    </location>
</feature>
<dbReference type="Pfam" id="PF02535">
    <property type="entry name" value="Zip"/>
    <property type="match status" value="1"/>
</dbReference>
<dbReference type="InterPro" id="IPR003689">
    <property type="entry name" value="ZIP"/>
</dbReference>
<proteinExistence type="inferred from homology"/>
<feature type="transmembrane region" description="Helical" evidence="8">
    <location>
        <begin position="51"/>
        <end position="72"/>
    </location>
</feature>
<evidence type="ECO:0000313" key="9">
    <source>
        <dbReference type="EMBL" id="OCL25836.1"/>
    </source>
</evidence>
<evidence type="ECO:0000256" key="3">
    <source>
        <dbReference type="ARBA" id="ARBA00022475"/>
    </source>
</evidence>
<dbReference type="Proteomes" id="UP000093514">
    <property type="component" value="Unassembled WGS sequence"/>
</dbReference>
<evidence type="ECO:0000313" key="10">
    <source>
        <dbReference type="Proteomes" id="UP000093514"/>
    </source>
</evidence>
<dbReference type="GO" id="GO:0005886">
    <property type="term" value="C:plasma membrane"/>
    <property type="evidence" value="ECO:0007669"/>
    <property type="project" value="UniProtKB-SubCell"/>
</dbReference>
<organism evidence="9 10">
    <name type="scientific">Orenia metallireducens</name>
    <dbReference type="NCBI Taxonomy" id="1413210"/>
    <lineage>
        <taxon>Bacteria</taxon>
        <taxon>Bacillati</taxon>
        <taxon>Bacillota</taxon>
        <taxon>Clostridia</taxon>
        <taxon>Halanaerobiales</taxon>
        <taxon>Halobacteroidaceae</taxon>
        <taxon>Orenia</taxon>
    </lineage>
</organism>
<accession>A0A1C0A6W7</accession>
<keyword evidence="10" id="KW-1185">Reference proteome</keyword>
<feature type="transmembrane region" description="Helical" evidence="8">
    <location>
        <begin position="101"/>
        <end position="124"/>
    </location>
</feature>
<sequence>MLGTGLGGIVTFFWRKPTNKSVSFLLGIAGGIMLAIVMVDLVPESIHHSSLAYAISGLLLGFILLSITSKFFRKYIKGEEYIHTGVLLGLGISMHNFPEGLAIGAGYIATAELGFGLAIVMAFHNFPEGLSMATPMNVGGWSPIRILIATLLPGIPMGIGAFCGSLIGYISPEFLSVTLGFAGGGMLYLTLFELIPSSYNFDYGLDATLGIIVGLGTGVVLTFLF</sequence>
<dbReference type="PANTHER" id="PTHR11040:SF211">
    <property type="entry name" value="ZINC TRANSPORTER ZIP11"/>
    <property type="match status" value="1"/>
</dbReference>
<keyword evidence="3" id="KW-1003">Cell membrane</keyword>
<evidence type="ECO:0000256" key="8">
    <source>
        <dbReference type="SAM" id="Phobius"/>
    </source>
</evidence>
<dbReference type="AlphaFoldDB" id="A0A1C0A6W7"/>
<protein>
    <submittedName>
        <fullName evidence="9">Divalent heavy-metal cations transporter</fullName>
    </submittedName>
</protein>
<dbReference type="PANTHER" id="PTHR11040">
    <property type="entry name" value="ZINC/IRON TRANSPORTER"/>
    <property type="match status" value="1"/>
</dbReference>
<evidence type="ECO:0000256" key="7">
    <source>
        <dbReference type="ARBA" id="ARBA00023136"/>
    </source>
</evidence>
<evidence type="ECO:0000256" key="5">
    <source>
        <dbReference type="ARBA" id="ARBA00022833"/>
    </source>
</evidence>
<reference evidence="10" key="1">
    <citation type="submission" date="2016-07" db="EMBL/GenBank/DDBJ databases">
        <authorList>
            <person name="Florea S."/>
            <person name="Webb J.S."/>
            <person name="Jaromczyk J."/>
            <person name="Schardl C.L."/>
        </authorList>
    </citation>
    <scope>NUCLEOTIDE SEQUENCE [LARGE SCALE GENOMIC DNA]</scope>
    <source>
        <strain evidence="10">Z6</strain>
    </source>
</reference>
<keyword evidence="5" id="KW-0862">Zinc</keyword>
<dbReference type="EMBL" id="LWDV01000010">
    <property type="protein sequence ID" value="OCL25836.1"/>
    <property type="molecule type" value="Genomic_DNA"/>
</dbReference>
<keyword evidence="6 8" id="KW-1133">Transmembrane helix</keyword>
<name>A0A1C0A6W7_9FIRM</name>
<evidence type="ECO:0000256" key="1">
    <source>
        <dbReference type="ARBA" id="ARBA00004651"/>
    </source>
</evidence>
<comment type="caution">
    <text evidence="9">The sequence shown here is derived from an EMBL/GenBank/DDBJ whole genome shotgun (WGS) entry which is preliminary data.</text>
</comment>
<gene>
    <name evidence="9" type="ORF">U472_14140</name>
</gene>